<dbReference type="Pfam" id="PF00924">
    <property type="entry name" value="MS_channel_2nd"/>
    <property type="match status" value="1"/>
</dbReference>
<dbReference type="SUPFAM" id="SSF82689">
    <property type="entry name" value="Mechanosensitive channel protein MscS (YggB), C-terminal domain"/>
    <property type="match status" value="1"/>
</dbReference>
<keyword evidence="3" id="KW-1003">Cell membrane</keyword>
<keyword evidence="7" id="KW-0997">Cell inner membrane</keyword>
<dbReference type="Pfam" id="PF05552">
    <property type="entry name" value="MS_channel_1st_1"/>
    <property type="match status" value="1"/>
</dbReference>
<evidence type="ECO:0000256" key="5">
    <source>
        <dbReference type="ARBA" id="ARBA00022989"/>
    </source>
</evidence>
<evidence type="ECO:0000256" key="1">
    <source>
        <dbReference type="ARBA" id="ARBA00004651"/>
    </source>
</evidence>
<keyword evidence="7" id="KW-0813">Transport</keyword>
<dbReference type="OrthoDB" id="9809206at2"/>
<dbReference type="InterPro" id="IPR049142">
    <property type="entry name" value="MS_channel_1st"/>
</dbReference>
<dbReference type="Gene3D" id="3.30.70.100">
    <property type="match status" value="1"/>
</dbReference>
<sequence>MENFIQQFMNIAPGYLSTIGVSNLLNIIYALAILLIGRWLARRATQLLERFMKKQDHDETLTSFIGNISYAVLLIVVVLAALARLGIETTSLVAILGAAGLAIGLALKNSLSNFASGVMMLLFRPLQIGNFVDAGGTSGTVDDINIFYTRMRTPDNKIITVPNSSIMDNPITNYSAESTRRIDLVIGVEYNADLKQVKQLLRDIVTADERILKDKETTIAVAELADSAINFVVRPWVNAPDYWATRFDLLENIKNTLDAANIGIPYPQMDLHVHNTGPANAEIGH</sequence>
<comment type="similarity">
    <text evidence="2 7">Belongs to the MscS (TC 1.A.23) family.</text>
</comment>
<keyword evidence="4 7" id="KW-0812">Transmembrane</keyword>
<dbReference type="Proteomes" id="UP000434580">
    <property type="component" value="Unassembled WGS sequence"/>
</dbReference>
<dbReference type="InterPro" id="IPR045275">
    <property type="entry name" value="MscS_archaea/bacteria_type"/>
</dbReference>
<evidence type="ECO:0000256" key="6">
    <source>
        <dbReference type="ARBA" id="ARBA00023136"/>
    </source>
</evidence>
<evidence type="ECO:0000256" key="3">
    <source>
        <dbReference type="ARBA" id="ARBA00022475"/>
    </source>
</evidence>
<accession>A0A5S9NTT7</accession>
<feature type="transmembrane region" description="Helical" evidence="7">
    <location>
        <begin position="89"/>
        <end position="107"/>
    </location>
</feature>
<keyword evidence="5 7" id="KW-1133">Transmembrane helix</keyword>
<dbReference type="InterPro" id="IPR006685">
    <property type="entry name" value="MscS_channel_2nd"/>
</dbReference>
<dbReference type="InterPro" id="IPR008910">
    <property type="entry name" value="MSC_TM_helix"/>
</dbReference>
<protein>
    <recommendedName>
        <fullName evidence="7">Small-conductance mechanosensitive channel</fullName>
    </recommendedName>
</protein>
<dbReference type="InterPro" id="IPR023408">
    <property type="entry name" value="MscS_beta-dom_sf"/>
</dbReference>
<evidence type="ECO:0000313" key="12">
    <source>
        <dbReference type="Proteomes" id="UP000434580"/>
    </source>
</evidence>
<feature type="domain" description="Mechanosensitive ion channel MscS C-terminal" evidence="9">
    <location>
        <begin position="182"/>
        <end position="264"/>
    </location>
</feature>
<dbReference type="SUPFAM" id="SSF50182">
    <property type="entry name" value="Sm-like ribonucleoproteins"/>
    <property type="match status" value="1"/>
</dbReference>
<evidence type="ECO:0000256" key="2">
    <source>
        <dbReference type="ARBA" id="ARBA00008017"/>
    </source>
</evidence>
<comment type="subcellular location">
    <subcellularLocation>
        <location evidence="7">Cell inner membrane</location>
        <topology evidence="7">Multi-pass membrane protein</topology>
    </subcellularLocation>
    <subcellularLocation>
        <location evidence="1">Cell membrane</location>
        <topology evidence="1">Multi-pass membrane protein</topology>
    </subcellularLocation>
</comment>
<reference evidence="11 12" key="1">
    <citation type="submission" date="2019-11" db="EMBL/GenBank/DDBJ databases">
        <authorList>
            <person name="Holert J."/>
        </authorList>
    </citation>
    <scope>NUCLEOTIDE SEQUENCE [LARGE SCALE GENOMIC DNA]</scope>
    <source>
        <strain evidence="11">BC5_2</strain>
    </source>
</reference>
<evidence type="ECO:0000256" key="7">
    <source>
        <dbReference type="RuleBase" id="RU369025"/>
    </source>
</evidence>
<dbReference type="InterPro" id="IPR049278">
    <property type="entry name" value="MS_channel_C"/>
</dbReference>
<dbReference type="InterPro" id="IPR011066">
    <property type="entry name" value="MscS_channel_C_sf"/>
</dbReference>
<keyword evidence="6 7" id="KW-0472">Membrane</keyword>
<keyword evidence="7" id="KW-0407">Ion channel</keyword>
<dbReference type="PANTHER" id="PTHR30221:SF1">
    <property type="entry name" value="SMALL-CONDUCTANCE MECHANOSENSITIVE CHANNEL"/>
    <property type="match status" value="1"/>
</dbReference>
<dbReference type="Gene3D" id="1.10.287.1260">
    <property type="match status" value="1"/>
</dbReference>
<proteinExistence type="inferred from homology"/>
<dbReference type="InterPro" id="IPR011014">
    <property type="entry name" value="MscS_channel_TM-2"/>
</dbReference>
<evidence type="ECO:0000256" key="4">
    <source>
        <dbReference type="ARBA" id="ARBA00022692"/>
    </source>
</evidence>
<dbReference type="GO" id="GO:0008381">
    <property type="term" value="F:mechanosensitive monoatomic ion channel activity"/>
    <property type="evidence" value="ECO:0007669"/>
    <property type="project" value="InterPro"/>
</dbReference>
<comment type="function">
    <text evidence="7">Mechanosensitive channel that participates in the regulation of osmotic pressure changes within the cell, opening in response to stretch forces in the membrane lipid bilayer, without the need for other proteins. Contributes to normal resistance to hypoosmotic shock. Forms an ion channel of 1.0 nanosiemens conductance with a slight preference for anions.</text>
</comment>
<feature type="domain" description="Mechanosensitive ion channel transmembrane helices 2/3" evidence="10">
    <location>
        <begin position="67"/>
        <end position="108"/>
    </location>
</feature>
<dbReference type="InterPro" id="IPR010920">
    <property type="entry name" value="LSM_dom_sf"/>
</dbReference>
<evidence type="ECO:0000259" key="8">
    <source>
        <dbReference type="Pfam" id="PF00924"/>
    </source>
</evidence>
<comment type="subunit">
    <text evidence="7">Homoheptamer.</text>
</comment>
<evidence type="ECO:0000313" key="11">
    <source>
        <dbReference type="EMBL" id="CAA0094041.1"/>
    </source>
</evidence>
<dbReference type="EMBL" id="CACSII010000003">
    <property type="protein sequence ID" value="CAA0094041.1"/>
    <property type="molecule type" value="Genomic_DNA"/>
</dbReference>
<name>A0A5S9NTT7_9GAMM</name>
<evidence type="ECO:0000259" key="9">
    <source>
        <dbReference type="Pfam" id="PF21082"/>
    </source>
</evidence>
<gene>
    <name evidence="11" type="primary">mscS_2</name>
    <name evidence="11" type="ORF">DPBNPPHM_03162</name>
</gene>
<dbReference type="GO" id="GO:0005886">
    <property type="term" value="C:plasma membrane"/>
    <property type="evidence" value="ECO:0007669"/>
    <property type="project" value="UniProtKB-SubCell"/>
</dbReference>
<dbReference type="AlphaFoldDB" id="A0A5S9NTT7"/>
<dbReference type="PANTHER" id="PTHR30221">
    <property type="entry name" value="SMALL-CONDUCTANCE MECHANOSENSITIVE CHANNEL"/>
    <property type="match status" value="1"/>
</dbReference>
<organism evidence="11 12">
    <name type="scientific">BD1-7 clade bacterium</name>
    <dbReference type="NCBI Taxonomy" id="2029982"/>
    <lineage>
        <taxon>Bacteria</taxon>
        <taxon>Pseudomonadati</taxon>
        <taxon>Pseudomonadota</taxon>
        <taxon>Gammaproteobacteria</taxon>
        <taxon>Cellvibrionales</taxon>
        <taxon>Spongiibacteraceae</taxon>
        <taxon>BD1-7 clade</taxon>
    </lineage>
</organism>
<dbReference type="SUPFAM" id="SSF82861">
    <property type="entry name" value="Mechanosensitive channel protein MscS (YggB), transmembrane region"/>
    <property type="match status" value="1"/>
</dbReference>
<dbReference type="Pfam" id="PF21082">
    <property type="entry name" value="MS_channel_3rd"/>
    <property type="match status" value="1"/>
</dbReference>
<dbReference type="Gene3D" id="2.30.30.60">
    <property type="match status" value="1"/>
</dbReference>
<comment type="caution">
    <text evidence="7">Lacks conserved residue(s) required for the propagation of feature annotation.</text>
</comment>
<feature type="domain" description="Mechanosensitive ion channel MscS" evidence="8">
    <location>
        <begin position="109"/>
        <end position="175"/>
    </location>
</feature>
<dbReference type="Pfam" id="PF21088">
    <property type="entry name" value="MS_channel_1st"/>
    <property type="match status" value="1"/>
</dbReference>
<evidence type="ECO:0000259" key="10">
    <source>
        <dbReference type="Pfam" id="PF21088"/>
    </source>
</evidence>
<keyword evidence="7" id="KW-0406">Ion transport</keyword>
<feature type="transmembrane region" description="Helical" evidence="7">
    <location>
        <begin position="61"/>
        <end position="83"/>
    </location>
</feature>
<feature type="transmembrane region" description="Helical" evidence="7">
    <location>
        <begin position="20"/>
        <end position="41"/>
    </location>
</feature>